<keyword evidence="12" id="KW-1185">Reference proteome</keyword>
<evidence type="ECO:0000256" key="1">
    <source>
        <dbReference type="ARBA" id="ARBA00004141"/>
    </source>
</evidence>
<keyword evidence="3 8" id="KW-0813">Transport</keyword>
<dbReference type="FunCoup" id="B4D7W2">
    <property type="interactions" value="285"/>
</dbReference>
<feature type="transmembrane region" description="Helical" evidence="8">
    <location>
        <begin position="402"/>
        <end position="424"/>
    </location>
</feature>
<evidence type="ECO:0000256" key="2">
    <source>
        <dbReference type="ARBA" id="ARBA00005887"/>
    </source>
</evidence>
<dbReference type="eggNOG" id="COG0004">
    <property type="taxonomic scope" value="Bacteria"/>
</dbReference>
<comment type="similarity">
    <text evidence="2 8">Belongs to the ammonia transporter channel (TC 1.A.11.2) family.</text>
</comment>
<evidence type="ECO:0000256" key="3">
    <source>
        <dbReference type="ARBA" id="ARBA00022448"/>
    </source>
</evidence>
<feature type="transmembrane region" description="Helical" evidence="8">
    <location>
        <begin position="202"/>
        <end position="223"/>
    </location>
</feature>
<comment type="caution">
    <text evidence="11">The sequence shown here is derived from an EMBL/GenBank/DDBJ whole genome shotgun (WGS) entry which is preliminary data.</text>
</comment>
<dbReference type="Pfam" id="PF00909">
    <property type="entry name" value="Ammonium_transp"/>
    <property type="match status" value="1"/>
</dbReference>
<evidence type="ECO:0000256" key="8">
    <source>
        <dbReference type="RuleBase" id="RU362002"/>
    </source>
</evidence>
<dbReference type="NCBIfam" id="TIGR00836">
    <property type="entry name" value="amt"/>
    <property type="match status" value="1"/>
</dbReference>
<feature type="transmembrane region" description="Helical" evidence="8">
    <location>
        <begin position="298"/>
        <end position="319"/>
    </location>
</feature>
<dbReference type="InterPro" id="IPR024041">
    <property type="entry name" value="NH4_transpt_AmtB-like_dom"/>
</dbReference>
<dbReference type="STRING" id="497964.CfE428DRAFT_5002"/>
<feature type="transmembrane region" description="Helical" evidence="8">
    <location>
        <begin position="235"/>
        <end position="256"/>
    </location>
</feature>
<proteinExistence type="inferred from homology"/>
<sequence>MTHTTRSGRCAWLFAAAFACLGATLHAQAPGAPSKIDSGDNAWMLTSAALVLMMTGPGLALFYGGLVRTKNVLATMMQSFFLISMISLLWFLFGYGAAFGKGNAFIGNPLSHLFLHGVGAAPDPDYAPTIPAQTFMVYQMMFAIITPGLITGAFAERMRFSAYVAFTALWTIVVYFPLAHMVWGKGGFFNWELGGHIPVLDFAGGTVVHISSGVSALVCAIVLGPRRGFPREPMLPHNVVLSLIGTGLLWVGWFGFNAGSALASGALATSAFAATHFAGAAGGFAWSVGEWIHKGKPSVLGTASGMVAGLATITPASGFVTVPSAVLIGLAGGFVCYLCVTHVKTMFGYDDSLDVFGVHCCGSIVGMLLLGFLASAEANPAIANTFKRGDAVVSLVGGPGQFVNQLIAVAVTAVAAGLITFVLLKIINAVIGLRVDPESEHAGLDVSEHGENAYNQ</sequence>
<organism evidence="11 12">
    <name type="scientific">Chthoniobacter flavus Ellin428</name>
    <dbReference type="NCBI Taxonomy" id="497964"/>
    <lineage>
        <taxon>Bacteria</taxon>
        <taxon>Pseudomonadati</taxon>
        <taxon>Verrucomicrobiota</taxon>
        <taxon>Spartobacteria</taxon>
        <taxon>Chthoniobacterales</taxon>
        <taxon>Chthoniobacteraceae</taxon>
        <taxon>Chthoniobacter</taxon>
    </lineage>
</organism>
<keyword evidence="7 8" id="KW-0924">Ammonia transport</keyword>
<dbReference type="EMBL" id="ABVL01000019">
    <property type="protein sequence ID" value="EDY17485.1"/>
    <property type="molecule type" value="Genomic_DNA"/>
</dbReference>
<evidence type="ECO:0000256" key="5">
    <source>
        <dbReference type="ARBA" id="ARBA00022989"/>
    </source>
</evidence>
<dbReference type="InterPro" id="IPR001905">
    <property type="entry name" value="Ammonium_transpt"/>
</dbReference>
<evidence type="ECO:0000313" key="12">
    <source>
        <dbReference type="Proteomes" id="UP000005824"/>
    </source>
</evidence>
<dbReference type="InterPro" id="IPR029020">
    <property type="entry name" value="Ammonium/urea_transptr"/>
</dbReference>
<feature type="transmembrane region" description="Helical" evidence="8">
    <location>
        <begin position="43"/>
        <end position="67"/>
    </location>
</feature>
<gene>
    <name evidence="11" type="ORF">CfE428DRAFT_5002</name>
</gene>
<dbReference type="InParanoid" id="B4D7W2"/>
<evidence type="ECO:0000256" key="9">
    <source>
        <dbReference type="SAM" id="SignalP"/>
    </source>
</evidence>
<dbReference type="PANTHER" id="PTHR43029:SF10">
    <property type="entry name" value="AMMONIUM TRANSPORTER MEP2"/>
    <property type="match status" value="1"/>
</dbReference>
<evidence type="ECO:0000256" key="7">
    <source>
        <dbReference type="ARBA" id="ARBA00023177"/>
    </source>
</evidence>
<dbReference type="PROSITE" id="PS01219">
    <property type="entry name" value="AMMONIUM_TRANSP"/>
    <property type="match status" value="1"/>
</dbReference>
<feature type="chain" id="PRO_5002803264" description="Ammonium transporter" evidence="9">
    <location>
        <begin position="30"/>
        <end position="456"/>
    </location>
</feature>
<dbReference type="InterPro" id="IPR018047">
    <property type="entry name" value="Ammonium_transpt_CS"/>
</dbReference>
<feature type="transmembrane region" description="Helical" evidence="8">
    <location>
        <begin position="325"/>
        <end position="343"/>
    </location>
</feature>
<dbReference type="GO" id="GO:0008519">
    <property type="term" value="F:ammonium channel activity"/>
    <property type="evidence" value="ECO:0007669"/>
    <property type="project" value="InterPro"/>
</dbReference>
<evidence type="ECO:0000313" key="11">
    <source>
        <dbReference type="EMBL" id="EDY17485.1"/>
    </source>
</evidence>
<dbReference type="Proteomes" id="UP000005824">
    <property type="component" value="Unassembled WGS sequence"/>
</dbReference>
<keyword evidence="9" id="KW-0732">Signal</keyword>
<dbReference type="Gene3D" id="1.10.3430.10">
    <property type="entry name" value="Ammonium transporter AmtB like domains"/>
    <property type="match status" value="1"/>
</dbReference>
<evidence type="ECO:0000256" key="4">
    <source>
        <dbReference type="ARBA" id="ARBA00022692"/>
    </source>
</evidence>
<comment type="subcellular location">
    <subcellularLocation>
        <location evidence="8">Cell membrane</location>
        <topology evidence="8">Multi-pass membrane protein</topology>
    </subcellularLocation>
    <subcellularLocation>
        <location evidence="1">Membrane</location>
        <topology evidence="1">Multi-pass membrane protein</topology>
    </subcellularLocation>
</comment>
<dbReference type="PANTHER" id="PTHR43029">
    <property type="entry name" value="AMMONIUM TRANSPORTER MEP2"/>
    <property type="match status" value="1"/>
</dbReference>
<dbReference type="AlphaFoldDB" id="B4D7W2"/>
<accession>B4D7W2</accession>
<feature type="transmembrane region" description="Helical" evidence="8">
    <location>
        <begin position="79"/>
        <end position="100"/>
    </location>
</feature>
<feature type="transmembrane region" description="Helical" evidence="8">
    <location>
        <begin position="262"/>
        <end position="286"/>
    </location>
</feature>
<protein>
    <recommendedName>
        <fullName evidence="8">Ammonium transporter</fullName>
    </recommendedName>
</protein>
<feature type="signal peptide" evidence="9">
    <location>
        <begin position="1"/>
        <end position="29"/>
    </location>
</feature>
<dbReference type="GO" id="GO:0005886">
    <property type="term" value="C:plasma membrane"/>
    <property type="evidence" value="ECO:0007669"/>
    <property type="project" value="UniProtKB-SubCell"/>
</dbReference>
<dbReference type="RefSeq" id="WP_006982323.1">
    <property type="nucleotide sequence ID" value="NZ_ABVL01000019.1"/>
</dbReference>
<feature type="transmembrane region" description="Helical" evidence="8">
    <location>
        <begin position="355"/>
        <end position="376"/>
    </location>
</feature>
<dbReference type="PROSITE" id="PS51257">
    <property type="entry name" value="PROKAR_LIPOPROTEIN"/>
    <property type="match status" value="1"/>
</dbReference>
<keyword evidence="5 8" id="KW-1133">Transmembrane helix</keyword>
<evidence type="ECO:0000256" key="6">
    <source>
        <dbReference type="ARBA" id="ARBA00023136"/>
    </source>
</evidence>
<keyword evidence="4 8" id="KW-0812">Transmembrane</keyword>
<evidence type="ECO:0000259" key="10">
    <source>
        <dbReference type="Pfam" id="PF00909"/>
    </source>
</evidence>
<dbReference type="SUPFAM" id="SSF111352">
    <property type="entry name" value="Ammonium transporter"/>
    <property type="match status" value="1"/>
</dbReference>
<feature type="domain" description="Ammonium transporter AmtB-like" evidence="10">
    <location>
        <begin position="42"/>
        <end position="454"/>
    </location>
</feature>
<feature type="transmembrane region" description="Helical" evidence="8">
    <location>
        <begin position="162"/>
        <end position="182"/>
    </location>
</feature>
<feature type="transmembrane region" description="Helical" evidence="8">
    <location>
        <begin position="135"/>
        <end position="155"/>
    </location>
</feature>
<reference evidence="11 12" key="1">
    <citation type="journal article" date="2011" name="J. Bacteriol.">
        <title>Genome sequence of Chthoniobacter flavus Ellin428, an aerobic heterotrophic soil bacterium.</title>
        <authorList>
            <person name="Kant R."/>
            <person name="van Passel M.W."/>
            <person name="Palva A."/>
            <person name="Lucas S."/>
            <person name="Lapidus A."/>
            <person name="Glavina Del Rio T."/>
            <person name="Dalin E."/>
            <person name="Tice H."/>
            <person name="Bruce D."/>
            <person name="Goodwin L."/>
            <person name="Pitluck S."/>
            <person name="Larimer F.W."/>
            <person name="Land M.L."/>
            <person name="Hauser L."/>
            <person name="Sangwan P."/>
            <person name="de Vos W.M."/>
            <person name="Janssen P.H."/>
            <person name="Smidt H."/>
        </authorList>
    </citation>
    <scope>NUCLEOTIDE SEQUENCE [LARGE SCALE GENOMIC DNA]</scope>
    <source>
        <strain evidence="11 12">Ellin428</strain>
    </source>
</reference>
<keyword evidence="6 8" id="KW-0472">Membrane</keyword>
<name>B4D7W2_9BACT</name>